<dbReference type="RefSeq" id="XP_009826337.1">
    <property type="nucleotide sequence ID" value="XM_009828035.1"/>
</dbReference>
<accession>W4GY51</accession>
<name>W4GY51_APHAT</name>
<protein>
    <submittedName>
        <fullName evidence="1">Uncharacterized protein</fullName>
    </submittedName>
</protein>
<dbReference type="VEuPathDB" id="FungiDB:H257_03788"/>
<dbReference type="GeneID" id="20805784"/>
<dbReference type="EMBL" id="KI913119">
    <property type="protein sequence ID" value="ETV84645.1"/>
    <property type="molecule type" value="Genomic_DNA"/>
</dbReference>
<evidence type="ECO:0000313" key="1">
    <source>
        <dbReference type="EMBL" id="ETV84645.1"/>
    </source>
</evidence>
<sequence>MESVQVRCECISDVAAVDGTSERSEKREFQLAQWQQAVGARLPHGGFNVFPHWFPSIVGVEYIDVEAVLVPFVVANAVVLAPEQQVLALGLVHADNHAPIGDDQVFETSCPGTHLQVHRVVSKDHHITKHLPHDCHDFVLKSGGWRRVAVVVGGCKVGQVAKVEKDHFAGMHVKPVLDRH</sequence>
<proteinExistence type="predicted"/>
<reference evidence="1" key="1">
    <citation type="submission" date="2013-12" db="EMBL/GenBank/DDBJ databases">
        <title>The Genome Sequence of Aphanomyces astaci APO3.</title>
        <authorList>
            <consortium name="The Broad Institute Genomics Platform"/>
            <person name="Russ C."/>
            <person name="Tyler B."/>
            <person name="van West P."/>
            <person name="Dieguez-Uribeondo J."/>
            <person name="Young S.K."/>
            <person name="Zeng Q."/>
            <person name="Gargeya S."/>
            <person name="Fitzgerald M."/>
            <person name="Abouelleil A."/>
            <person name="Alvarado L."/>
            <person name="Chapman S.B."/>
            <person name="Gainer-Dewar J."/>
            <person name="Goldberg J."/>
            <person name="Griggs A."/>
            <person name="Gujja S."/>
            <person name="Hansen M."/>
            <person name="Howarth C."/>
            <person name="Imamovic A."/>
            <person name="Ireland A."/>
            <person name="Larimer J."/>
            <person name="McCowan C."/>
            <person name="Murphy C."/>
            <person name="Pearson M."/>
            <person name="Poon T.W."/>
            <person name="Priest M."/>
            <person name="Roberts A."/>
            <person name="Saif S."/>
            <person name="Shea T."/>
            <person name="Sykes S."/>
            <person name="Wortman J."/>
            <person name="Nusbaum C."/>
            <person name="Birren B."/>
        </authorList>
    </citation>
    <scope>NUCLEOTIDE SEQUENCE [LARGE SCALE GENOMIC DNA]</scope>
    <source>
        <strain evidence="1">APO3</strain>
    </source>
</reference>
<gene>
    <name evidence="1" type="ORF">H257_03788</name>
</gene>
<dbReference type="AlphaFoldDB" id="W4GY51"/>
<organism evidence="1">
    <name type="scientific">Aphanomyces astaci</name>
    <name type="common">Crayfish plague agent</name>
    <dbReference type="NCBI Taxonomy" id="112090"/>
    <lineage>
        <taxon>Eukaryota</taxon>
        <taxon>Sar</taxon>
        <taxon>Stramenopiles</taxon>
        <taxon>Oomycota</taxon>
        <taxon>Saprolegniomycetes</taxon>
        <taxon>Saprolegniales</taxon>
        <taxon>Verrucalvaceae</taxon>
        <taxon>Aphanomyces</taxon>
    </lineage>
</organism>